<dbReference type="AlphaFoldDB" id="A0A2N7JU47"/>
<organism evidence="1 2">
    <name type="scientific">Vibrio splendidus</name>
    <dbReference type="NCBI Taxonomy" id="29497"/>
    <lineage>
        <taxon>Bacteria</taxon>
        <taxon>Pseudomonadati</taxon>
        <taxon>Pseudomonadota</taxon>
        <taxon>Gammaproteobacteria</taxon>
        <taxon>Vibrionales</taxon>
        <taxon>Vibrionaceae</taxon>
        <taxon>Vibrio</taxon>
    </lineage>
</organism>
<name>A0A2N7JU47_VIBSP</name>
<reference evidence="2" key="1">
    <citation type="submission" date="2016-07" db="EMBL/GenBank/DDBJ databases">
        <title>Nontailed viruses are major unrecognized killers of bacteria in the ocean.</title>
        <authorList>
            <person name="Kauffman K."/>
            <person name="Hussain F."/>
            <person name="Yang J."/>
            <person name="Arevalo P."/>
            <person name="Brown J."/>
            <person name="Cutler M."/>
            <person name="Kelly L."/>
            <person name="Polz M.F."/>
        </authorList>
    </citation>
    <scope>NUCLEOTIDE SEQUENCE [LARGE SCALE GENOMIC DNA]</scope>
    <source>
        <strain evidence="2">10N.261.48.B5</strain>
    </source>
</reference>
<dbReference type="InterPro" id="IPR021388">
    <property type="entry name" value="DUF3024"/>
</dbReference>
<evidence type="ECO:0000313" key="2">
    <source>
        <dbReference type="Proteomes" id="UP000235533"/>
    </source>
</evidence>
<dbReference type="Pfam" id="PF11225">
    <property type="entry name" value="DUF3024"/>
    <property type="match status" value="1"/>
</dbReference>
<sequence length="177" mass="20363">MLNIDEAQCPPSNDLLFQWWVNDVRPMPDYQDKIDLIGKASLGGYTLYYQKRENGSIVFEVPVLRFVYDCGESRWVVSSYDALGNWVKVSAATSLEPLFVRLPVKKALEQLNLSLKPIKHIEATLWTGKNTFISGYVDTPFDQGVLWRVYLDKNSKNKYLQIAKGDFKKANINMVYE</sequence>
<dbReference type="Proteomes" id="UP000235533">
    <property type="component" value="Unassembled WGS sequence"/>
</dbReference>
<accession>A0A2N7JU47</accession>
<dbReference type="RefSeq" id="WP_102551403.1">
    <property type="nucleotide sequence ID" value="NZ_MCZF01000044.1"/>
</dbReference>
<gene>
    <name evidence="1" type="ORF">BCT54_19560</name>
</gene>
<comment type="caution">
    <text evidence="1">The sequence shown here is derived from an EMBL/GenBank/DDBJ whole genome shotgun (WGS) entry which is preliminary data.</text>
</comment>
<dbReference type="EMBL" id="MCZF01000044">
    <property type="protein sequence ID" value="PMM62060.1"/>
    <property type="molecule type" value="Genomic_DNA"/>
</dbReference>
<protein>
    <submittedName>
        <fullName evidence="1">Uncharacterized protein</fullName>
    </submittedName>
</protein>
<proteinExistence type="predicted"/>
<evidence type="ECO:0000313" key="1">
    <source>
        <dbReference type="EMBL" id="PMM62060.1"/>
    </source>
</evidence>